<evidence type="ECO:0000313" key="8">
    <source>
        <dbReference type="EMBL" id="OAT34051.1"/>
    </source>
</evidence>
<comment type="similarity">
    <text evidence="6">Belongs to the LptE lipoprotein family.</text>
</comment>
<feature type="compositionally biased region" description="Low complexity" evidence="7">
    <location>
        <begin position="183"/>
        <end position="207"/>
    </location>
</feature>
<reference evidence="8 9" key="1">
    <citation type="submission" date="2016-04" db="EMBL/GenBank/DDBJ databases">
        <title>ATOL: Assembling a taxonomically balanced genome-scale reconstruction of the evolutionary history of the Enterobacteriaceae.</title>
        <authorList>
            <person name="Plunkett G.III."/>
            <person name="Neeno-Eckwall E.C."/>
            <person name="Glasner J.D."/>
            <person name="Perna N.T."/>
        </authorList>
    </citation>
    <scope>NUCLEOTIDE SEQUENCE [LARGE SCALE GENOMIC DNA]</scope>
    <source>
        <strain evidence="8 9">ATCC 51605</strain>
    </source>
</reference>
<feature type="region of interest" description="Disordered" evidence="7">
    <location>
        <begin position="171"/>
        <end position="207"/>
    </location>
</feature>
<comment type="caution">
    <text evidence="8">The sequence shown here is derived from an EMBL/GenBank/DDBJ whole genome shotgun (WGS) entry which is preliminary data.</text>
</comment>
<dbReference type="GO" id="GO:0009279">
    <property type="term" value="C:cell outer membrane"/>
    <property type="evidence" value="ECO:0007669"/>
    <property type="project" value="UniProtKB-SubCell"/>
</dbReference>
<keyword evidence="9" id="KW-1185">Reference proteome</keyword>
<evidence type="ECO:0000256" key="6">
    <source>
        <dbReference type="HAMAP-Rule" id="MF_01186"/>
    </source>
</evidence>
<dbReference type="GO" id="GO:1990351">
    <property type="term" value="C:transporter complex"/>
    <property type="evidence" value="ECO:0007669"/>
    <property type="project" value="TreeGrafter"/>
</dbReference>
<evidence type="ECO:0000256" key="5">
    <source>
        <dbReference type="ARBA" id="ARBA00023288"/>
    </source>
</evidence>
<dbReference type="Pfam" id="PF04390">
    <property type="entry name" value="LptE"/>
    <property type="match status" value="1"/>
</dbReference>
<dbReference type="Proteomes" id="UP000078410">
    <property type="component" value="Unassembled WGS sequence"/>
</dbReference>
<dbReference type="InterPro" id="IPR007485">
    <property type="entry name" value="LPS_assembly_LptE"/>
</dbReference>
<keyword evidence="2 6" id="KW-0472">Membrane</keyword>
<organism evidence="8 9">
    <name type="scientific">Buttiauxella brennerae ATCC 51605</name>
    <dbReference type="NCBI Taxonomy" id="1354251"/>
    <lineage>
        <taxon>Bacteria</taxon>
        <taxon>Pseudomonadati</taxon>
        <taxon>Pseudomonadota</taxon>
        <taxon>Gammaproteobacteria</taxon>
        <taxon>Enterobacterales</taxon>
        <taxon>Enterobacteriaceae</taxon>
        <taxon>Buttiauxella</taxon>
    </lineage>
</organism>
<dbReference type="PROSITE" id="PS51257">
    <property type="entry name" value="PROKAR_LIPOPROTEIN"/>
    <property type="match status" value="1"/>
</dbReference>
<dbReference type="EMBL" id="LXER01000006">
    <property type="protein sequence ID" value="OAT34051.1"/>
    <property type="molecule type" value="Genomic_DNA"/>
</dbReference>
<accession>A0A1B7IVS9</accession>
<dbReference type="GO" id="GO:0043165">
    <property type="term" value="P:Gram-negative-bacterium-type cell outer membrane assembly"/>
    <property type="evidence" value="ECO:0007669"/>
    <property type="project" value="UniProtKB-UniRule"/>
</dbReference>
<dbReference type="Gene3D" id="3.30.160.150">
    <property type="entry name" value="Lipoprotein like domain"/>
    <property type="match status" value="1"/>
</dbReference>
<sequence length="207" mass="22325">MRHPFFSLLITLAVLVTAGCGFHLRGSTQVPDQMKTMILNSGDPNGPLAREVRSQLRLNGVTLVDDTGTGVRKDIPSLRLLGSSLGKDTASVFQDGRTAEYQMVMTVSAQVLIPGHDIYPISAKVYKSFFDNPLAALQKDAEEDLLIKEMYTTAAQQLIRKLMTVHVADVEETKDAEKPVKDSTSTPAPAASTSRTSTTLSATSGSQ</sequence>
<proteinExistence type="inferred from homology"/>
<dbReference type="PATRIC" id="fig|1354251.4.peg.604"/>
<dbReference type="NCBIfam" id="NF008062">
    <property type="entry name" value="PRK10796.1"/>
    <property type="match status" value="1"/>
</dbReference>
<evidence type="ECO:0000256" key="4">
    <source>
        <dbReference type="ARBA" id="ARBA00023237"/>
    </source>
</evidence>
<comment type="function">
    <text evidence="6">Together with LptD, is involved in the assembly of lipopolysaccharide (LPS) at the surface of the outer membrane. Required for the proper assembly of LptD. Binds LPS and may serve as the LPS recognition site at the outer membrane.</text>
</comment>
<dbReference type="OrthoDB" id="5801564at2"/>
<name>A0A1B7IVS9_9ENTR</name>
<keyword evidence="4 6" id="KW-0998">Cell outer membrane</keyword>
<keyword evidence="5 6" id="KW-0449">Lipoprotein</keyword>
<dbReference type="PANTHER" id="PTHR38098:SF1">
    <property type="entry name" value="LPS-ASSEMBLY LIPOPROTEIN LPTE"/>
    <property type="match status" value="1"/>
</dbReference>
<evidence type="ECO:0000313" key="9">
    <source>
        <dbReference type="Proteomes" id="UP000078410"/>
    </source>
</evidence>
<dbReference type="HAMAP" id="MF_01186">
    <property type="entry name" value="LPS_assembly_LptE"/>
    <property type="match status" value="1"/>
</dbReference>
<feature type="compositionally biased region" description="Basic and acidic residues" evidence="7">
    <location>
        <begin position="171"/>
        <end position="181"/>
    </location>
</feature>
<comment type="subcellular location">
    <subcellularLocation>
        <location evidence="6">Cell outer membrane</location>
        <topology evidence="6">Lipid-anchor</topology>
    </subcellularLocation>
</comment>
<evidence type="ECO:0000256" key="1">
    <source>
        <dbReference type="ARBA" id="ARBA00022729"/>
    </source>
</evidence>
<keyword evidence="1 6" id="KW-0732">Signal</keyword>
<evidence type="ECO:0000256" key="7">
    <source>
        <dbReference type="SAM" id="MobiDB-lite"/>
    </source>
</evidence>
<gene>
    <name evidence="6" type="primary">lptE</name>
    <name evidence="8" type="ORF">M975_0587</name>
</gene>
<protein>
    <recommendedName>
        <fullName evidence="6">LPS-assembly lipoprotein LptE</fullName>
    </recommendedName>
</protein>
<dbReference type="GO" id="GO:0015920">
    <property type="term" value="P:lipopolysaccharide transport"/>
    <property type="evidence" value="ECO:0007669"/>
    <property type="project" value="TreeGrafter"/>
</dbReference>
<dbReference type="GO" id="GO:0001530">
    <property type="term" value="F:lipopolysaccharide binding"/>
    <property type="evidence" value="ECO:0007669"/>
    <property type="project" value="TreeGrafter"/>
</dbReference>
<evidence type="ECO:0000256" key="2">
    <source>
        <dbReference type="ARBA" id="ARBA00023136"/>
    </source>
</evidence>
<keyword evidence="3 6" id="KW-0564">Palmitate</keyword>
<dbReference type="PANTHER" id="PTHR38098">
    <property type="entry name" value="LPS-ASSEMBLY LIPOPROTEIN LPTE"/>
    <property type="match status" value="1"/>
</dbReference>
<comment type="subunit">
    <text evidence="6">Component of the lipopolysaccharide transport and assembly complex. Interacts with LptD.</text>
</comment>
<dbReference type="AlphaFoldDB" id="A0A1B7IVS9"/>
<dbReference type="RefSeq" id="WP_064557203.1">
    <property type="nucleotide sequence ID" value="NZ_LXER01000006.1"/>
</dbReference>
<evidence type="ECO:0000256" key="3">
    <source>
        <dbReference type="ARBA" id="ARBA00023139"/>
    </source>
</evidence>